<dbReference type="Gene3D" id="1.20.140.10">
    <property type="entry name" value="Butyryl-CoA Dehydrogenase, subunit A, domain 3"/>
    <property type="match status" value="1"/>
</dbReference>
<comment type="similarity">
    <text evidence="3 11">Belongs to the acyl-CoA dehydrogenase family.</text>
</comment>
<dbReference type="SUPFAM" id="SSF47203">
    <property type="entry name" value="Acyl-CoA dehydrogenase C-terminal domain-like"/>
    <property type="match status" value="1"/>
</dbReference>
<dbReference type="InterPro" id="IPR009100">
    <property type="entry name" value="AcylCoA_DH/oxidase_NM_dom_sf"/>
</dbReference>
<dbReference type="PANTHER" id="PTHR48083:SF20">
    <property type="entry name" value="LONG-CHAIN SPECIFIC ACYL-COA DEHYDROGENASE, MITOCHONDRIAL"/>
    <property type="match status" value="1"/>
</dbReference>
<dbReference type="InterPro" id="IPR006089">
    <property type="entry name" value="Acyl-CoA_DH_CS"/>
</dbReference>
<feature type="domain" description="Acyl-CoA dehydrogenase/oxidase C-terminal" evidence="12">
    <location>
        <begin position="245"/>
        <end position="393"/>
    </location>
</feature>
<reference evidence="16" key="1">
    <citation type="submission" date="2016-10" db="EMBL/GenBank/DDBJ databases">
        <authorList>
            <person name="Varghese N."/>
        </authorList>
    </citation>
    <scope>NUCLEOTIDE SEQUENCE [LARGE SCALE GENOMIC DNA]</scope>
    <source>
        <strain evidence="16">DSM 44719</strain>
    </source>
</reference>
<dbReference type="GO" id="GO:0050660">
    <property type="term" value="F:flavin adenine dinucleotide binding"/>
    <property type="evidence" value="ECO:0007669"/>
    <property type="project" value="InterPro"/>
</dbReference>
<dbReference type="InterPro" id="IPR006091">
    <property type="entry name" value="Acyl-CoA_Oxase/DH_mid-dom"/>
</dbReference>
<comment type="function">
    <text evidence="7">Catalyzes the dehydrogenation at the alpha-beta position of ACP-bound acyl chains. This results in the introduction of a double bond in the lipidic chain, which is further transferred to the epsilon-amino group of lysine residue in the mycobactin core by MbtK.</text>
</comment>
<sequence>MRVAAKENHSRRGGGYVSSWRDDEVRAVGSLAEKFFTDLLAHRERWEAQHQVDPEIWAKAGELGLLCCSIPEEYGGGGGTFAHDLAVLEAQSLVGELSFGNAVHSGVVAHYLLAYGTEEQRYRWLPGMASGELIAAVAMSEPSGGSDLKNLKTKAVREGDSYVVNGAKTFISNGATADLVLLAVKTDTSAGARGISLLLVETADCPGFTRGRVLDKVGLPGQDTAELFFEDVRVPTEHLLGEVEGQGFAQLMSLLPQERLYIGLQAVAGMETALAETITYVKSRQAFDQTIFDFQNTKFVLAECATVTHASRVFIDSCIQRHLDGGLDSATAAMAKWWLTEQQGEVIDKCVQLFGGYGYMREYKIARMYADARVQRIYGGSNETMKDIVARSL</sequence>
<comment type="pathway">
    <text evidence="2">Siderophore biosynthesis; mycobactin biosynthesis.</text>
</comment>
<dbReference type="Gene3D" id="1.10.540.10">
    <property type="entry name" value="Acyl-CoA dehydrogenase/oxidase, N-terminal domain"/>
    <property type="match status" value="1"/>
</dbReference>
<evidence type="ECO:0000256" key="9">
    <source>
        <dbReference type="ARBA" id="ARBA00042660"/>
    </source>
</evidence>
<dbReference type="AlphaFoldDB" id="A0A1H5H8E3"/>
<evidence type="ECO:0000259" key="12">
    <source>
        <dbReference type="Pfam" id="PF00441"/>
    </source>
</evidence>
<dbReference type="Pfam" id="PF02771">
    <property type="entry name" value="Acyl-CoA_dh_N"/>
    <property type="match status" value="1"/>
</dbReference>
<dbReference type="FunFam" id="2.40.110.10:FF:000002">
    <property type="entry name" value="Acyl-CoA dehydrogenase fadE12"/>
    <property type="match status" value="1"/>
</dbReference>
<evidence type="ECO:0000256" key="6">
    <source>
        <dbReference type="ARBA" id="ARBA00023002"/>
    </source>
</evidence>
<dbReference type="PROSITE" id="PS00073">
    <property type="entry name" value="ACYL_COA_DH_2"/>
    <property type="match status" value="1"/>
</dbReference>
<keyword evidence="6 11" id="KW-0560">Oxidoreductase</keyword>
<dbReference type="Proteomes" id="UP000183407">
    <property type="component" value="Unassembled WGS sequence"/>
</dbReference>
<keyword evidence="5 11" id="KW-0274">FAD</keyword>
<dbReference type="Pfam" id="PF02770">
    <property type="entry name" value="Acyl-CoA_dh_M"/>
    <property type="match status" value="1"/>
</dbReference>
<dbReference type="GO" id="GO:0033539">
    <property type="term" value="P:fatty acid beta-oxidation using acyl-CoA dehydrogenase"/>
    <property type="evidence" value="ECO:0007669"/>
    <property type="project" value="TreeGrafter"/>
</dbReference>
<dbReference type="GO" id="GO:0005737">
    <property type="term" value="C:cytoplasm"/>
    <property type="evidence" value="ECO:0007669"/>
    <property type="project" value="TreeGrafter"/>
</dbReference>
<protein>
    <recommendedName>
        <fullName evidence="8">Acyl-[acyl-carrier-protein] dehydrogenase MbtN</fullName>
    </recommendedName>
    <alternativeName>
        <fullName evidence="9">Mycobactin synthase protein N</fullName>
    </alternativeName>
</protein>
<dbReference type="Gene3D" id="2.40.110.10">
    <property type="entry name" value="Butyryl-CoA Dehydrogenase, subunit A, domain 2"/>
    <property type="match status" value="1"/>
</dbReference>
<name>A0A1H5H8E3_RHOJO</name>
<evidence type="ECO:0000259" key="14">
    <source>
        <dbReference type="Pfam" id="PF02771"/>
    </source>
</evidence>
<dbReference type="FunFam" id="1.20.140.10:FF:000001">
    <property type="entry name" value="Acyl-CoA dehydrogenase"/>
    <property type="match status" value="1"/>
</dbReference>
<evidence type="ECO:0000256" key="10">
    <source>
        <dbReference type="ARBA" id="ARBA00052546"/>
    </source>
</evidence>
<dbReference type="InterPro" id="IPR013786">
    <property type="entry name" value="AcylCoA_DH/ox_N"/>
</dbReference>
<dbReference type="GO" id="GO:0003995">
    <property type="term" value="F:acyl-CoA dehydrogenase activity"/>
    <property type="evidence" value="ECO:0007669"/>
    <property type="project" value="InterPro"/>
</dbReference>
<evidence type="ECO:0000313" key="15">
    <source>
        <dbReference type="EMBL" id="SEE24266.1"/>
    </source>
</evidence>
<evidence type="ECO:0000256" key="4">
    <source>
        <dbReference type="ARBA" id="ARBA00022630"/>
    </source>
</evidence>
<dbReference type="InterPro" id="IPR050741">
    <property type="entry name" value="Acyl-CoA_dehydrogenase"/>
</dbReference>
<accession>A0A1H5H8E3</accession>
<comment type="cofactor">
    <cofactor evidence="1 11">
        <name>FAD</name>
        <dbReference type="ChEBI" id="CHEBI:57692"/>
    </cofactor>
</comment>
<evidence type="ECO:0000256" key="8">
    <source>
        <dbReference type="ARBA" id="ARBA00040394"/>
    </source>
</evidence>
<dbReference type="InterPro" id="IPR046373">
    <property type="entry name" value="Acyl-CoA_Oxase/DH_mid-dom_sf"/>
</dbReference>
<dbReference type="InterPro" id="IPR036250">
    <property type="entry name" value="AcylCo_DH-like_C"/>
</dbReference>
<dbReference type="RefSeq" id="WP_073359355.1">
    <property type="nucleotide sequence ID" value="NZ_FNTL01000004.1"/>
</dbReference>
<evidence type="ECO:0000256" key="5">
    <source>
        <dbReference type="ARBA" id="ARBA00022827"/>
    </source>
</evidence>
<dbReference type="Pfam" id="PF00441">
    <property type="entry name" value="Acyl-CoA_dh_1"/>
    <property type="match status" value="1"/>
</dbReference>
<dbReference type="InterPro" id="IPR037069">
    <property type="entry name" value="AcylCoA_DH/ox_N_sf"/>
</dbReference>
<evidence type="ECO:0000256" key="2">
    <source>
        <dbReference type="ARBA" id="ARBA00005102"/>
    </source>
</evidence>
<organism evidence="15 16">
    <name type="scientific">Rhodococcus jostii</name>
    <dbReference type="NCBI Taxonomy" id="132919"/>
    <lineage>
        <taxon>Bacteria</taxon>
        <taxon>Bacillati</taxon>
        <taxon>Actinomycetota</taxon>
        <taxon>Actinomycetes</taxon>
        <taxon>Mycobacteriales</taxon>
        <taxon>Nocardiaceae</taxon>
        <taxon>Rhodococcus</taxon>
    </lineage>
</organism>
<dbReference type="OrthoDB" id="8876745at2"/>
<gene>
    <name evidence="15" type="ORF">SAMN04490220_7110</name>
</gene>
<dbReference type="InterPro" id="IPR009075">
    <property type="entry name" value="AcylCo_DH/oxidase_C"/>
</dbReference>
<dbReference type="SUPFAM" id="SSF56645">
    <property type="entry name" value="Acyl-CoA dehydrogenase NM domain-like"/>
    <property type="match status" value="1"/>
</dbReference>
<feature type="domain" description="Acyl-CoA oxidase/dehydrogenase middle" evidence="13">
    <location>
        <begin position="136"/>
        <end position="232"/>
    </location>
</feature>
<comment type="catalytic activity">
    <reaction evidence="10">
        <text>a 2,3-saturated acyl-CoA + A = a 2,3-dehydroacyl-CoA + AH2</text>
        <dbReference type="Rhea" id="RHEA:48608"/>
        <dbReference type="ChEBI" id="CHEBI:13193"/>
        <dbReference type="ChEBI" id="CHEBI:17499"/>
        <dbReference type="ChEBI" id="CHEBI:60015"/>
        <dbReference type="ChEBI" id="CHEBI:65111"/>
    </reaction>
</comment>
<evidence type="ECO:0000256" key="3">
    <source>
        <dbReference type="ARBA" id="ARBA00009347"/>
    </source>
</evidence>
<keyword evidence="4 11" id="KW-0285">Flavoprotein</keyword>
<dbReference type="EMBL" id="FNTL01000004">
    <property type="protein sequence ID" value="SEE24266.1"/>
    <property type="molecule type" value="Genomic_DNA"/>
</dbReference>
<proteinExistence type="inferred from homology"/>
<evidence type="ECO:0000256" key="11">
    <source>
        <dbReference type="RuleBase" id="RU362125"/>
    </source>
</evidence>
<evidence type="ECO:0000256" key="1">
    <source>
        <dbReference type="ARBA" id="ARBA00001974"/>
    </source>
</evidence>
<evidence type="ECO:0000259" key="13">
    <source>
        <dbReference type="Pfam" id="PF02770"/>
    </source>
</evidence>
<evidence type="ECO:0000256" key="7">
    <source>
        <dbReference type="ARBA" id="ARBA00037085"/>
    </source>
</evidence>
<feature type="domain" description="Acyl-CoA dehydrogenase/oxidase N-terminal" evidence="14">
    <location>
        <begin position="23"/>
        <end position="132"/>
    </location>
</feature>
<evidence type="ECO:0000313" key="16">
    <source>
        <dbReference type="Proteomes" id="UP000183407"/>
    </source>
</evidence>
<dbReference type="PANTHER" id="PTHR48083">
    <property type="entry name" value="MEDIUM-CHAIN SPECIFIC ACYL-COA DEHYDROGENASE, MITOCHONDRIAL-RELATED"/>
    <property type="match status" value="1"/>
</dbReference>